<proteinExistence type="predicted"/>
<dbReference type="AlphaFoldDB" id="A0A7C8M5Q2"/>
<evidence type="ECO:0000259" key="1">
    <source>
        <dbReference type="Pfam" id="PF01636"/>
    </source>
</evidence>
<comment type="caution">
    <text evidence="2">The sequence shown here is derived from an EMBL/GenBank/DDBJ whole genome shotgun (WGS) entry which is preliminary data.</text>
</comment>
<dbReference type="Proteomes" id="UP000481861">
    <property type="component" value="Unassembled WGS sequence"/>
</dbReference>
<dbReference type="Pfam" id="PF01636">
    <property type="entry name" value="APH"/>
    <property type="match status" value="1"/>
</dbReference>
<evidence type="ECO:0000313" key="2">
    <source>
        <dbReference type="EMBL" id="KAF2868441.1"/>
    </source>
</evidence>
<reference evidence="2 3" key="1">
    <citation type="submission" date="2020-01" db="EMBL/GenBank/DDBJ databases">
        <authorList>
            <consortium name="DOE Joint Genome Institute"/>
            <person name="Haridas S."/>
            <person name="Albert R."/>
            <person name="Binder M."/>
            <person name="Bloem J."/>
            <person name="Labutti K."/>
            <person name="Salamov A."/>
            <person name="Andreopoulos B."/>
            <person name="Baker S.E."/>
            <person name="Barry K."/>
            <person name="Bills G."/>
            <person name="Bluhm B.H."/>
            <person name="Cannon C."/>
            <person name="Castanera R."/>
            <person name="Culley D.E."/>
            <person name="Daum C."/>
            <person name="Ezra D."/>
            <person name="Gonzalez J.B."/>
            <person name="Henrissat B."/>
            <person name="Kuo A."/>
            <person name="Liang C."/>
            <person name="Lipzen A."/>
            <person name="Lutzoni F."/>
            <person name="Magnuson J."/>
            <person name="Mondo S."/>
            <person name="Nolan M."/>
            <person name="Ohm R."/>
            <person name="Pangilinan J."/>
            <person name="Park H.-J.H."/>
            <person name="Ramirez L."/>
            <person name="Alfaro M."/>
            <person name="Sun H."/>
            <person name="Tritt A."/>
            <person name="Yoshinaga Y."/>
            <person name="Zwiers L.-H.L."/>
            <person name="Turgeon B.G."/>
            <person name="Goodwin S.B."/>
            <person name="Spatafora J.W."/>
            <person name="Crous P.W."/>
            <person name="Grigoriev I.V."/>
        </authorList>
    </citation>
    <scope>NUCLEOTIDE SEQUENCE [LARGE SCALE GENOMIC DNA]</scope>
    <source>
        <strain evidence="2 3">CBS 611.86</strain>
    </source>
</reference>
<protein>
    <recommendedName>
        <fullName evidence="1">Aminoglycoside phosphotransferase domain-containing protein</fullName>
    </recommendedName>
</protein>
<name>A0A7C8M5Q2_9PLEO</name>
<dbReference type="PANTHER" id="PTHR21310">
    <property type="entry name" value="AMINOGLYCOSIDE PHOSPHOTRANSFERASE-RELATED-RELATED"/>
    <property type="match status" value="1"/>
</dbReference>
<gene>
    <name evidence="2" type="ORF">BDV95DRAFT_579859</name>
</gene>
<feature type="domain" description="Aminoglycoside phosphotransferase" evidence="1">
    <location>
        <begin position="20"/>
        <end position="258"/>
    </location>
</feature>
<keyword evidence="3" id="KW-1185">Reference proteome</keyword>
<dbReference type="EMBL" id="JAADJZ010000019">
    <property type="protein sequence ID" value="KAF2868441.1"/>
    <property type="molecule type" value="Genomic_DNA"/>
</dbReference>
<dbReference type="PANTHER" id="PTHR21310:SF48">
    <property type="entry name" value="AMINOGLYCOSIDE PHOSPHOTRANSFERASE DOMAIN-CONTAINING PROTEIN"/>
    <property type="match status" value="1"/>
</dbReference>
<evidence type="ECO:0000313" key="3">
    <source>
        <dbReference type="Proteomes" id="UP000481861"/>
    </source>
</evidence>
<accession>A0A7C8M5Q2</accession>
<sequence>MVWRVGPYMVKVGLHSWIFAEAENLIYLERNSDVRTPKVYAAFSSQDVNVFDIPEKTDKDQADRNPPVYYYLVEEYIEGETLEDVFEELKDRCHIYWKIGDLLGEQMQKLRSVPAEDRNHFGRVGGKAYPTGLTPVRHAPAPDFHDLGPFNSYEKFVERMMHSAKINQALAAISDDFPPATRMCFRDAPSVFIDHAGPSARVPVLSHLDIQDHNIIVKLLRDEKGKVIDVQEVVLIDWATLCWMPSWYEAGVFCRYECSRDELYQSVGSTVLTSMGHVNMGPTAFFAMCIQKGAFQT</sequence>
<dbReference type="InterPro" id="IPR011009">
    <property type="entry name" value="Kinase-like_dom_sf"/>
</dbReference>
<dbReference type="SUPFAM" id="SSF56112">
    <property type="entry name" value="Protein kinase-like (PK-like)"/>
    <property type="match status" value="1"/>
</dbReference>
<organism evidence="2 3">
    <name type="scientific">Massariosphaeria phaeospora</name>
    <dbReference type="NCBI Taxonomy" id="100035"/>
    <lineage>
        <taxon>Eukaryota</taxon>
        <taxon>Fungi</taxon>
        <taxon>Dikarya</taxon>
        <taxon>Ascomycota</taxon>
        <taxon>Pezizomycotina</taxon>
        <taxon>Dothideomycetes</taxon>
        <taxon>Pleosporomycetidae</taxon>
        <taxon>Pleosporales</taxon>
        <taxon>Pleosporales incertae sedis</taxon>
        <taxon>Massariosphaeria</taxon>
    </lineage>
</organism>
<dbReference type="OrthoDB" id="4177236at2759"/>
<dbReference type="InterPro" id="IPR002575">
    <property type="entry name" value="Aminoglycoside_PTrfase"/>
</dbReference>
<dbReference type="InterPro" id="IPR051678">
    <property type="entry name" value="AGP_Transferase"/>
</dbReference>